<dbReference type="Proteomes" id="UP000320582">
    <property type="component" value="Unassembled WGS sequence"/>
</dbReference>
<dbReference type="EMBL" id="VFPT01000001">
    <property type="protein sequence ID" value="TQM93407.1"/>
    <property type="molecule type" value="Genomic_DNA"/>
</dbReference>
<accession>A0A543KEF5</accession>
<dbReference type="InterPro" id="IPR014044">
    <property type="entry name" value="CAP_dom"/>
</dbReference>
<organism evidence="2 3">
    <name type="scientific">Roseinatronobacter monicus</name>
    <dbReference type="NCBI Taxonomy" id="393481"/>
    <lineage>
        <taxon>Bacteria</taxon>
        <taxon>Pseudomonadati</taxon>
        <taxon>Pseudomonadota</taxon>
        <taxon>Alphaproteobacteria</taxon>
        <taxon>Rhodobacterales</taxon>
        <taxon>Paracoccaceae</taxon>
        <taxon>Roseinatronobacter</taxon>
    </lineage>
</organism>
<comment type="caution">
    <text evidence="2">The sequence shown here is derived from an EMBL/GenBank/DDBJ whole genome shotgun (WGS) entry which is preliminary data.</text>
</comment>
<dbReference type="PANTHER" id="PTHR31157:SF1">
    <property type="entry name" value="SCP DOMAIN-CONTAINING PROTEIN"/>
    <property type="match status" value="1"/>
</dbReference>
<dbReference type="Gene3D" id="3.40.33.10">
    <property type="entry name" value="CAP"/>
    <property type="match status" value="1"/>
</dbReference>
<reference evidence="2 3" key="1">
    <citation type="submission" date="2019-06" db="EMBL/GenBank/DDBJ databases">
        <title>Genomic Encyclopedia of Archaeal and Bacterial Type Strains, Phase II (KMG-II): from individual species to whole genera.</title>
        <authorList>
            <person name="Goeker M."/>
        </authorList>
    </citation>
    <scope>NUCLEOTIDE SEQUENCE [LARGE SCALE GENOMIC DNA]</scope>
    <source>
        <strain evidence="2 3">DSM 18423</strain>
    </source>
</reference>
<dbReference type="PANTHER" id="PTHR31157">
    <property type="entry name" value="SCP DOMAIN-CONTAINING PROTEIN"/>
    <property type="match status" value="1"/>
</dbReference>
<evidence type="ECO:0000259" key="1">
    <source>
        <dbReference type="Pfam" id="PF00188"/>
    </source>
</evidence>
<sequence length="178" mass="19762">MHAQLISRVIHLRQGKGYHPTRFLVKAPVMLRYVVGFCLCTLALPAWACPAPPLAELEIHLAAVNDERRRAGRAPLALSPELGRVAQAHACDMAQRGYFSHISQDGRSVSDRINRAGLPRLCTMGENIARGQRDVPSVMAGWMRSSGHRRNILDRDFTLVGFGRADGPNWVQLFARPC</sequence>
<dbReference type="CDD" id="cd05379">
    <property type="entry name" value="CAP_bacterial"/>
    <property type="match status" value="1"/>
</dbReference>
<dbReference type="SUPFAM" id="SSF55797">
    <property type="entry name" value="PR-1-like"/>
    <property type="match status" value="1"/>
</dbReference>
<name>A0A543KEF5_9RHOB</name>
<gene>
    <name evidence="2" type="ORF">BD293_2041</name>
</gene>
<proteinExistence type="predicted"/>
<keyword evidence="3" id="KW-1185">Reference proteome</keyword>
<protein>
    <submittedName>
        <fullName evidence="2">Cysteine-rich secretory family protein</fullName>
    </submittedName>
</protein>
<evidence type="ECO:0000313" key="3">
    <source>
        <dbReference type="Proteomes" id="UP000320582"/>
    </source>
</evidence>
<evidence type="ECO:0000313" key="2">
    <source>
        <dbReference type="EMBL" id="TQM93407.1"/>
    </source>
</evidence>
<dbReference type="AlphaFoldDB" id="A0A543KEF5"/>
<feature type="domain" description="SCP" evidence="1">
    <location>
        <begin position="61"/>
        <end position="171"/>
    </location>
</feature>
<dbReference type="InterPro" id="IPR035940">
    <property type="entry name" value="CAP_sf"/>
</dbReference>
<dbReference type="Pfam" id="PF00188">
    <property type="entry name" value="CAP"/>
    <property type="match status" value="1"/>
</dbReference>